<keyword evidence="2" id="KW-1185">Reference proteome</keyword>
<dbReference type="RefSeq" id="WP_219161028.1">
    <property type="nucleotide sequence ID" value="NZ_JAHWGL010000113.1"/>
</dbReference>
<gene>
    <name evidence="1" type="ORF">KYK14_18980</name>
</gene>
<evidence type="ECO:0000313" key="1">
    <source>
        <dbReference type="EMBL" id="MBW3130654.1"/>
    </source>
</evidence>
<evidence type="ECO:0000313" key="2">
    <source>
        <dbReference type="Proteomes" id="UP000826188"/>
    </source>
</evidence>
<reference evidence="1 2" key="1">
    <citation type="submission" date="2021-07" db="EMBL/GenBank/DDBJ databases">
        <title>Hymenobacter profundi sp. nov., isolated from deep-sea water.</title>
        <authorList>
            <person name="Kim M.K."/>
        </authorList>
    </citation>
    <scope>NUCLEOTIDE SEQUENCE [LARGE SCALE GENOMIC DNA]</scope>
    <source>
        <strain evidence="1 2">M2</strain>
    </source>
</reference>
<accession>A0ABS6X4M7</accession>
<proteinExistence type="predicted"/>
<name>A0ABS6X4M7_9BACT</name>
<organism evidence="1 2">
    <name type="scientific">Hymenobacter profundi</name>
    <dbReference type="NCBI Taxonomy" id="1982110"/>
    <lineage>
        <taxon>Bacteria</taxon>
        <taxon>Pseudomonadati</taxon>
        <taxon>Bacteroidota</taxon>
        <taxon>Cytophagia</taxon>
        <taxon>Cytophagales</taxon>
        <taxon>Hymenobacteraceae</taxon>
        <taxon>Hymenobacter</taxon>
    </lineage>
</organism>
<comment type="caution">
    <text evidence="1">The sequence shown here is derived from an EMBL/GenBank/DDBJ whole genome shotgun (WGS) entry which is preliminary data.</text>
</comment>
<dbReference type="EMBL" id="JAHWGL010000113">
    <property type="protein sequence ID" value="MBW3130654.1"/>
    <property type="molecule type" value="Genomic_DNA"/>
</dbReference>
<dbReference type="Proteomes" id="UP000826188">
    <property type="component" value="Unassembled WGS sequence"/>
</dbReference>
<sequence>MDYANDPELNGKYLGTITKDFAAVSDTLQEASSQIRKRDISKYPVFIFARQEVPLGSLLVNADEAGLEWHVFASYLELLVQQGIVGAEGIEAFQQTYKDADEFCCLFVVDEEFTNFVFIPYPED</sequence>
<protein>
    <submittedName>
        <fullName evidence="1">Uncharacterized protein</fullName>
    </submittedName>
</protein>